<dbReference type="GO" id="GO:0003700">
    <property type="term" value="F:DNA-binding transcription factor activity"/>
    <property type="evidence" value="ECO:0007669"/>
    <property type="project" value="InterPro"/>
</dbReference>
<keyword evidence="2" id="KW-0238">DNA-binding</keyword>
<dbReference type="Gene3D" id="1.10.10.60">
    <property type="entry name" value="Homeodomain-like"/>
    <property type="match status" value="1"/>
</dbReference>
<evidence type="ECO:0000256" key="2">
    <source>
        <dbReference type="ARBA" id="ARBA00023125"/>
    </source>
</evidence>
<gene>
    <name evidence="5" type="ordered locus">Mrad2831_3807</name>
</gene>
<dbReference type="InterPro" id="IPR018062">
    <property type="entry name" value="HTH_AraC-typ_CS"/>
</dbReference>
<evidence type="ECO:0000256" key="1">
    <source>
        <dbReference type="ARBA" id="ARBA00023015"/>
    </source>
</evidence>
<dbReference type="PANTHER" id="PTHR46796">
    <property type="entry name" value="HTH-TYPE TRANSCRIPTIONAL ACTIVATOR RHAS-RELATED"/>
    <property type="match status" value="1"/>
</dbReference>
<dbReference type="InterPro" id="IPR009057">
    <property type="entry name" value="Homeodomain-like_sf"/>
</dbReference>
<accession>B1LY11</accession>
<evidence type="ECO:0000256" key="3">
    <source>
        <dbReference type="ARBA" id="ARBA00023163"/>
    </source>
</evidence>
<keyword evidence="3" id="KW-0804">Transcription</keyword>
<dbReference type="AlphaFoldDB" id="B1LY11"/>
<dbReference type="InterPro" id="IPR035418">
    <property type="entry name" value="AraC-bd_2"/>
</dbReference>
<dbReference type="HOGENOM" id="CLU_049704_4_1_5"/>
<evidence type="ECO:0000313" key="6">
    <source>
        <dbReference type="Proteomes" id="UP000006589"/>
    </source>
</evidence>
<reference evidence="5 6" key="1">
    <citation type="submission" date="2008-03" db="EMBL/GenBank/DDBJ databases">
        <title>Complete sequence of chromosome of Methylobacterium radiotolerans JCM 2831.</title>
        <authorList>
            <consortium name="US DOE Joint Genome Institute"/>
            <person name="Copeland A."/>
            <person name="Lucas S."/>
            <person name="Lapidus A."/>
            <person name="Glavina del Rio T."/>
            <person name="Dalin E."/>
            <person name="Tice H."/>
            <person name="Bruce D."/>
            <person name="Goodwin L."/>
            <person name="Pitluck S."/>
            <person name="Kiss H."/>
            <person name="Brettin T."/>
            <person name="Detter J.C."/>
            <person name="Han C."/>
            <person name="Kuske C.R."/>
            <person name="Schmutz J."/>
            <person name="Larimer F."/>
            <person name="Land M."/>
            <person name="Hauser L."/>
            <person name="Kyrpides N."/>
            <person name="Mikhailova N."/>
            <person name="Marx C.J."/>
            <person name="Richardson P."/>
        </authorList>
    </citation>
    <scope>NUCLEOTIDE SEQUENCE [LARGE SCALE GENOMIC DNA]</scope>
    <source>
        <strain evidence="6">ATCC 27329 / DSM 1819 / JCM 2831 / NBRC 15690 / NCIMB 10815 / 0-1</strain>
    </source>
</reference>
<dbReference type="eggNOG" id="COG2207">
    <property type="taxonomic scope" value="Bacteria"/>
</dbReference>
<dbReference type="Proteomes" id="UP000006589">
    <property type="component" value="Chromosome"/>
</dbReference>
<keyword evidence="1" id="KW-0805">Transcription regulation</keyword>
<dbReference type="InterPro" id="IPR018060">
    <property type="entry name" value="HTH_AraC"/>
</dbReference>
<dbReference type="PRINTS" id="PR00032">
    <property type="entry name" value="HTHARAC"/>
</dbReference>
<dbReference type="InterPro" id="IPR050204">
    <property type="entry name" value="AraC_XylS_family_regulators"/>
</dbReference>
<dbReference type="GO" id="GO:0043565">
    <property type="term" value="F:sequence-specific DNA binding"/>
    <property type="evidence" value="ECO:0007669"/>
    <property type="project" value="InterPro"/>
</dbReference>
<name>B1LY11_METRJ</name>
<protein>
    <submittedName>
        <fullName evidence="5">Transcriptional regulator, AraC family</fullName>
    </submittedName>
</protein>
<dbReference type="PROSITE" id="PS00041">
    <property type="entry name" value="HTH_ARAC_FAMILY_1"/>
    <property type="match status" value="1"/>
</dbReference>
<dbReference type="InterPro" id="IPR020449">
    <property type="entry name" value="Tscrpt_reg_AraC-type_HTH"/>
</dbReference>
<dbReference type="RefSeq" id="WP_012320740.1">
    <property type="nucleotide sequence ID" value="NC_010505.1"/>
</dbReference>
<dbReference type="SUPFAM" id="SSF46689">
    <property type="entry name" value="Homeodomain-like"/>
    <property type="match status" value="1"/>
</dbReference>
<dbReference type="Pfam" id="PF14525">
    <property type="entry name" value="AraC_binding_2"/>
    <property type="match status" value="1"/>
</dbReference>
<dbReference type="PATRIC" id="fig|426355.14.peg.3893"/>
<feature type="domain" description="HTH araC/xylS-type" evidence="4">
    <location>
        <begin position="212"/>
        <end position="313"/>
    </location>
</feature>
<dbReference type="GeneID" id="6139861"/>
<dbReference type="Pfam" id="PF12833">
    <property type="entry name" value="HTH_18"/>
    <property type="match status" value="1"/>
</dbReference>
<dbReference type="SMART" id="SM00342">
    <property type="entry name" value="HTH_ARAC"/>
    <property type="match status" value="1"/>
</dbReference>
<dbReference type="EMBL" id="CP001001">
    <property type="protein sequence ID" value="ACB25782.1"/>
    <property type="molecule type" value="Genomic_DNA"/>
</dbReference>
<dbReference type="OrthoDB" id="252470at2"/>
<sequence>MQTVFSTEGLHPRNGFRLWRDLLGERLVPIEVERLDDGPFRGKLDIAEIGALHVSRLTQSALKCETTPSAARRHDRAGMVVVLFKLAGLSTSVQDGREAVQRPGDMLVLDHRPSVLTTHRDSQALFLELPRERLEGALGSTRLYTGLSVGAELASATLATRFIQELIRVRHQLTPDAAERMSAIGVDLIVASLAERLAQDVPRPIHGSVVVQRAKAYVEAHLGDPGLDPPQLAAVMGVSLRRLQELFHERGQHISDWIWERRLAAAAKRLADPACLQLSIGMLAYGCGFTSQAHFSRRFKDCHGLTPREYRDAAVLRATGAPSVR</sequence>
<dbReference type="PANTHER" id="PTHR46796:SF6">
    <property type="entry name" value="ARAC SUBFAMILY"/>
    <property type="match status" value="1"/>
</dbReference>
<evidence type="ECO:0000259" key="4">
    <source>
        <dbReference type="PROSITE" id="PS01124"/>
    </source>
</evidence>
<dbReference type="KEGG" id="mrd:Mrad2831_3807"/>
<dbReference type="PROSITE" id="PS01124">
    <property type="entry name" value="HTH_ARAC_FAMILY_2"/>
    <property type="match status" value="1"/>
</dbReference>
<proteinExistence type="predicted"/>
<organism evidence="5 6">
    <name type="scientific">Methylobacterium radiotolerans (strain ATCC 27329 / DSM 1819 / JCM 2831 / NBRC 15690 / NCIMB 10815 / 0-1)</name>
    <dbReference type="NCBI Taxonomy" id="426355"/>
    <lineage>
        <taxon>Bacteria</taxon>
        <taxon>Pseudomonadati</taxon>
        <taxon>Pseudomonadota</taxon>
        <taxon>Alphaproteobacteria</taxon>
        <taxon>Hyphomicrobiales</taxon>
        <taxon>Methylobacteriaceae</taxon>
        <taxon>Methylobacterium</taxon>
    </lineage>
</organism>
<evidence type="ECO:0000313" key="5">
    <source>
        <dbReference type="EMBL" id="ACB25782.1"/>
    </source>
</evidence>